<dbReference type="Pfam" id="PF03644">
    <property type="entry name" value="Glyco_hydro_85"/>
    <property type="match status" value="1"/>
</dbReference>
<feature type="domain" description="Cytosolic endo-beta-N-acetylglucosaminidase TIM barrel" evidence="1">
    <location>
        <begin position="89"/>
        <end position="422"/>
    </location>
</feature>
<organism evidence="2 3">
    <name type="scientific">Colwellia psychrerythraea</name>
    <name type="common">Vibrio psychroerythus</name>
    <dbReference type="NCBI Taxonomy" id="28229"/>
    <lineage>
        <taxon>Bacteria</taxon>
        <taxon>Pseudomonadati</taxon>
        <taxon>Pseudomonadota</taxon>
        <taxon>Gammaproteobacteria</taxon>
        <taxon>Alteromonadales</taxon>
        <taxon>Colwelliaceae</taxon>
        <taxon>Colwellia</taxon>
    </lineage>
</organism>
<dbReference type="GO" id="GO:0033925">
    <property type="term" value="F:mannosyl-glycoprotein endo-beta-N-acetylglucosaminidase activity"/>
    <property type="evidence" value="ECO:0007669"/>
    <property type="project" value="InterPro"/>
</dbReference>
<accession>A0A1Y5EKE8</accession>
<dbReference type="Gene3D" id="2.60.120.260">
    <property type="entry name" value="Galactose-binding domain-like"/>
    <property type="match status" value="1"/>
</dbReference>
<dbReference type="Proteomes" id="UP000243053">
    <property type="component" value="Unassembled WGS sequence"/>
</dbReference>
<dbReference type="InterPro" id="IPR032979">
    <property type="entry name" value="ENGase"/>
</dbReference>
<name>A0A1Y5EKE8_COLPS</name>
<dbReference type="AlphaFoldDB" id="A0A1Y5EKE8"/>
<dbReference type="PANTHER" id="PTHR13246:SF1">
    <property type="entry name" value="CYTOSOLIC ENDO-BETA-N-ACETYLGLUCOSAMINIDASE"/>
    <property type="match status" value="1"/>
</dbReference>
<evidence type="ECO:0000313" key="2">
    <source>
        <dbReference type="EMBL" id="OUR81097.1"/>
    </source>
</evidence>
<dbReference type="GO" id="GO:0005829">
    <property type="term" value="C:cytosol"/>
    <property type="evidence" value="ECO:0007669"/>
    <property type="project" value="UniProtKB-SubCell"/>
</dbReference>
<gene>
    <name evidence="2" type="ORF">A9Q75_08530</name>
</gene>
<dbReference type="PANTHER" id="PTHR13246">
    <property type="entry name" value="ENDO BETA N-ACETYLGLUCOSAMINIDASE"/>
    <property type="match status" value="1"/>
</dbReference>
<sequence length="577" mass="65289">MFFLSSTIFTAGATATDEINKDKPPFSLTLEQVEKWSPNSAFTDKNNISSVPLSKRFVADLGNNSQPLDAQVKVLMAPDGMNNFANYLTEQNKFNLYNFTHWSHIDVLNWFAGTANETVNLPARPWVETAHRNGVKVIGTVYLSVAQYGGNVETVARLLQKNANGEFILAKKLVAIADFYGFDGWLINPETNLTYVKNAQGEVVEGKFEYQNSALLGKKMQAFMQYLTAIAPKAMEIHWYDSMLLDGSVKWQNQLNEKNAPFLQHKEQRISDAMFMNYWWNAKMVEASRDYVTKLGRSRYDLYFGADLSPARNAQRMFEQSEWLYALFPENTALSSIALFGNDVNYTFKGNKDTQAFSDFRHNKMDYRRFYQTETQLFAGNDLNLYSHDERSQWPGVGRFVPAKSTLSQLPFTTSFNTGHGLFKANNGKVTSGEWHDVAQQDILPTWQFAIQGNDSLEIYYDFEQAFHGGNSLAIRGDLSKGDANIPLYQSAFILNKASKITLVSKQENLGHQMSIWLLTSEDELLSFAINPTDKQWHKQVSSLAQYSGKTIVKIGVQLNNDSVANFSANIGYLSIQ</sequence>
<reference evidence="3" key="1">
    <citation type="journal article" date="2017" name="Proc. Natl. Acad. Sci. U.S.A.">
        <title>Simulation of Deepwater Horizon oil plume reveals substrate specialization within a complex community of hydrocarbon degraders.</title>
        <authorList>
            <person name="Hu P."/>
            <person name="Dubinsky E.A."/>
            <person name="Probst A.J."/>
            <person name="Wang J."/>
            <person name="Sieber C.M.K."/>
            <person name="Tom L.M."/>
            <person name="Gardinali P."/>
            <person name="Banfield J.F."/>
            <person name="Atlas R.M."/>
            <person name="Andersen G.L."/>
        </authorList>
    </citation>
    <scope>NUCLEOTIDE SEQUENCE [LARGE SCALE GENOMIC DNA]</scope>
</reference>
<proteinExistence type="predicted"/>
<evidence type="ECO:0000259" key="1">
    <source>
        <dbReference type="Pfam" id="PF03644"/>
    </source>
</evidence>
<dbReference type="InterPro" id="IPR005201">
    <property type="entry name" value="TIM_ENGase"/>
</dbReference>
<evidence type="ECO:0000313" key="3">
    <source>
        <dbReference type="Proteomes" id="UP000243053"/>
    </source>
</evidence>
<comment type="caution">
    <text evidence="2">The sequence shown here is derived from an EMBL/GenBank/DDBJ whole genome shotgun (WGS) entry which is preliminary data.</text>
</comment>
<protein>
    <recommendedName>
        <fullName evidence="1">Cytosolic endo-beta-N-acetylglucosaminidase TIM barrel domain-containing protein</fullName>
    </recommendedName>
</protein>
<dbReference type="EMBL" id="MAAF01000054">
    <property type="protein sequence ID" value="OUR81097.1"/>
    <property type="molecule type" value="Genomic_DNA"/>
</dbReference>
<dbReference type="Gene3D" id="3.20.20.80">
    <property type="entry name" value="Glycosidases"/>
    <property type="match status" value="1"/>
</dbReference>